<evidence type="ECO:0000313" key="1">
    <source>
        <dbReference type="EMBL" id="OQX00056.1"/>
    </source>
</evidence>
<accession>A0A1Y1Q8V7</accession>
<dbReference type="EMBL" id="MTEJ01000673">
    <property type="protein sequence ID" value="OQX00056.1"/>
    <property type="molecule type" value="Genomic_DNA"/>
</dbReference>
<comment type="caution">
    <text evidence="1">The sequence shown here is derived from an EMBL/GenBank/DDBJ whole genome shotgun (WGS) entry which is preliminary data.</text>
</comment>
<organism evidence="1 2">
    <name type="scientific">Thiothrix lacustris</name>
    <dbReference type="NCBI Taxonomy" id="525917"/>
    <lineage>
        <taxon>Bacteria</taxon>
        <taxon>Pseudomonadati</taxon>
        <taxon>Pseudomonadota</taxon>
        <taxon>Gammaproteobacteria</taxon>
        <taxon>Thiotrichales</taxon>
        <taxon>Thiotrichaceae</taxon>
        <taxon>Thiothrix</taxon>
    </lineage>
</organism>
<dbReference type="Proteomes" id="UP000192491">
    <property type="component" value="Unassembled WGS sequence"/>
</dbReference>
<gene>
    <name evidence="1" type="ORF">BWK73_49405</name>
</gene>
<sequence>MGFTRAEFLQLLPAALHDYPYTHRGDDIHVWVQGVPLTMTLGVEQVRRIAILALPYISVTFTYAGVAEADFQAFLRQFDLYYRKGGG</sequence>
<protein>
    <submittedName>
        <fullName evidence="1">Uncharacterized protein</fullName>
    </submittedName>
</protein>
<reference evidence="1 2" key="1">
    <citation type="submission" date="2017-01" db="EMBL/GenBank/DDBJ databases">
        <title>Novel large sulfur bacteria in the metagenomes of groundwater-fed chemosynthetic microbial mats in the Lake Huron basin.</title>
        <authorList>
            <person name="Sharrar A.M."/>
            <person name="Flood B.E."/>
            <person name="Bailey J.V."/>
            <person name="Jones D.S."/>
            <person name="Biddanda B."/>
            <person name="Ruberg S.A."/>
            <person name="Marcus D.N."/>
            <person name="Dick G.J."/>
        </authorList>
    </citation>
    <scope>NUCLEOTIDE SEQUENCE [LARGE SCALE GENOMIC DNA]</scope>
    <source>
        <strain evidence="1">A8</strain>
    </source>
</reference>
<name>A0A1Y1Q8V7_9GAMM</name>
<evidence type="ECO:0000313" key="2">
    <source>
        <dbReference type="Proteomes" id="UP000192491"/>
    </source>
</evidence>
<dbReference type="AlphaFoldDB" id="A0A1Y1Q8V7"/>
<proteinExistence type="predicted"/>